<dbReference type="InterPro" id="IPR001233">
    <property type="entry name" value="RtcB"/>
</dbReference>
<evidence type="ECO:0000256" key="4">
    <source>
        <dbReference type="ARBA" id="ARBA00022741"/>
    </source>
</evidence>
<evidence type="ECO:0000256" key="1">
    <source>
        <dbReference type="ARBA" id="ARBA00012726"/>
    </source>
</evidence>
<evidence type="ECO:0000256" key="7">
    <source>
        <dbReference type="ARBA" id="ARBA00023211"/>
    </source>
</evidence>
<feature type="binding site" evidence="10">
    <location>
        <begin position="335"/>
        <end position="336"/>
    </location>
    <ligand>
        <name>GMP</name>
        <dbReference type="ChEBI" id="CHEBI:58115"/>
    </ligand>
</feature>
<protein>
    <recommendedName>
        <fullName evidence="1">3'-phosphate/5'-hydroxy nucleic acid ligase</fullName>
        <ecNumber evidence="1">6.5.1.8</ecNumber>
    </recommendedName>
</protein>
<accession>A0A2M8P3U6</accession>
<dbReference type="GO" id="GO:0006281">
    <property type="term" value="P:DNA repair"/>
    <property type="evidence" value="ECO:0007669"/>
    <property type="project" value="TreeGrafter"/>
</dbReference>
<evidence type="ECO:0000256" key="2">
    <source>
        <dbReference type="ARBA" id="ARBA00022598"/>
    </source>
</evidence>
<comment type="caution">
    <text evidence="12">The sequence shown here is derived from an EMBL/GenBank/DDBJ whole genome shotgun (WGS) entry which is preliminary data.</text>
</comment>
<sequence length="473" mass="52259">MNGHDLIRLGYPSGKAIGIALQIAAEAIAQGDSETAVLEALRAVLADPDRFSDDPRYKGLAKELIRLRDQPMAYRLDTYAPYQVWGREQIEHGALQQMERAVRLPISVRGALMPDAHQGYGLPIGGVLATHNAVIPYAVGVDIACRMRLTIFEASPHLLEQKKERFRKALEENTCFGAGNAWSVPRQHPVMDDPMWQEHPVARSLKDIAWKQLGTSGSGNHFVEFGILNVSVPFETAQGAVPAGKYLALLSHSGSRRFGYEIANHYTQIAMQRHSGLPKDFQHLAWLDLDWSAGAEYWEAMQLAGRYASANHAVIHAQLVEAVRLPVLGVVENHHNFAWREMVDGQELIVHRKGATPAAEGVLGVIPGSMGDHGYVVRGRGVTASLNSAAHGAGRRMSRAEAFKRFDWKIIQRKLREKGIEVLSAGLDEVPNCYKDIDEVMAAQADLVETLASFQPKLVKMDGSPRHSYHPED</sequence>
<feature type="binding site" evidence="11">
    <location>
        <position position="252"/>
    </location>
    <ligand>
        <name>Mn(2+)</name>
        <dbReference type="ChEBI" id="CHEBI:29035"/>
        <label>2</label>
    </ligand>
</feature>
<dbReference type="GO" id="GO:0006396">
    <property type="term" value="P:RNA processing"/>
    <property type="evidence" value="ECO:0007669"/>
    <property type="project" value="InterPro"/>
</dbReference>
<dbReference type="Gene3D" id="3.90.1860.10">
    <property type="entry name" value="tRNA-splicing ligase RtcB"/>
    <property type="match status" value="1"/>
</dbReference>
<dbReference type="GO" id="GO:0005525">
    <property type="term" value="F:GTP binding"/>
    <property type="evidence" value="ECO:0007669"/>
    <property type="project" value="UniProtKB-KW"/>
</dbReference>
<evidence type="ECO:0000256" key="11">
    <source>
        <dbReference type="PIRSR" id="PIRSR601233-3"/>
    </source>
</evidence>
<comment type="catalytic activity">
    <reaction evidence="8">
        <text>a 3'-end 3'-phospho-ribonucleotide-RNA + a 5'-end dephospho-ribonucleoside-RNA + GTP = a ribonucleotidyl-ribonucleotide-RNA + GMP + diphosphate</text>
        <dbReference type="Rhea" id="RHEA:68076"/>
        <dbReference type="Rhea" id="RHEA-COMP:10463"/>
        <dbReference type="Rhea" id="RHEA-COMP:13936"/>
        <dbReference type="Rhea" id="RHEA-COMP:17355"/>
        <dbReference type="ChEBI" id="CHEBI:33019"/>
        <dbReference type="ChEBI" id="CHEBI:37565"/>
        <dbReference type="ChEBI" id="CHEBI:58115"/>
        <dbReference type="ChEBI" id="CHEBI:83062"/>
        <dbReference type="ChEBI" id="CHEBI:138284"/>
        <dbReference type="ChEBI" id="CHEBI:173118"/>
        <dbReference type="EC" id="6.5.1.8"/>
    </reaction>
</comment>
<reference evidence="12 13" key="1">
    <citation type="submission" date="2017-11" db="EMBL/GenBank/DDBJ databases">
        <title>Evolution of Phototrophy in the Chloroflexi Phylum Driven by Horizontal Gene Transfer.</title>
        <authorList>
            <person name="Ward L.M."/>
            <person name="Hemp J."/>
            <person name="Shih P.M."/>
            <person name="Mcglynn S.E."/>
            <person name="Fischer W."/>
        </authorList>
    </citation>
    <scope>NUCLEOTIDE SEQUENCE [LARGE SCALE GENOMIC DNA]</scope>
    <source>
        <strain evidence="12">CP2_2F</strain>
    </source>
</reference>
<dbReference type="GO" id="GO:0042245">
    <property type="term" value="P:RNA repair"/>
    <property type="evidence" value="ECO:0007669"/>
    <property type="project" value="UniProtKB-KW"/>
</dbReference>
<gene>
    <name evidence="12" type="ORF">CUN51_00920</name>
</gene>
<dbReference type="InterPro" id="IPR052915">
    <property type="entry name" value="RtcB-like"/>
</dbReference>
<keyword evidence="3 11" id="KW-0479">Metal-binding</keyword>
<evidence type="ECO:0000256" key="10">
    <source>
        <dbReference type="PIRSR" id="PIRSR601233-2"/>
    </source>
</evidence>
<feature type="binding site" evidence="10">
    <location>
        <begin position="367"/>
        <end position="370"/>
    </location>
    <ligand>
        <name>GMP</name>
        <dbReference type="ChEBI" id="CHEBI:58115"/>
    </ligand>
</feature>
<evidence type="ECO:0000256" key="3">
    <source>
        <dbReference type="ARBA" id="ARBA00022723"/>
    </source>
</evidence>
<evidence type="ECO:0000256" key="9">
    <source>
        <dbReference type="PIRSR" id="PIRSR601233-1"/>
    </source>
</evidence>
<evidence type="ECO:0000256" key="8">
    <source>
        <dbReference type="ARBA" id="ARBA00047746"/>
    </source>
</evidence>
<proteinExistence type="predicted"/>
<feature type="binding site" evidence="10">
    <location>
        <begin position="391"/>
        <end position="394"/>
    </location>
    <ligand>
        <name>GMP</name>
        <dbReference type="ChEBI" id="CHEBI:58115"/>
    </ligand>
</feature>
<dbReference type="Pfam" id="PF01139">
    <property type="entry name" value="RtcB"/>
    <property type="match status" value="1"/>
</dbReference>
<feature type="binding site" evidence="11">
    <location>
        <position position="221"/>
    </location>
    <ligand>
        <name>Mn(2+)</name>
        <dbReference type="ChEBI" id="CHEBI:29035"/>
        <label>1</label>
    </ligand>
</feature>
<dbReference type="EC" id="6.5.1.8" evidence="1"/>
<keyword evidence="6 10" id="KW-0342">GTP-binding</keyword>
<evidence type="ECO:0000313" key="13">
    <source>
        <dbReference type="Proteomes" id="UP000228921"/>
    </source>
</evidence>
<dbReference type="PANTHER" id="PTHR43749">
    <property type="entry name" value="RNA-SPLICING LIGASE RTCB"/>
    <property type="match status" value="1"/>
</dbReference>
<dbReference type="AlphaFoldDB" id="A0A2M8P3U6"/>
<dbReference type="GO" id="GO:0003909">
    <property type="term" value="F:DNA ligase activity"/>
    <property type="evidence" value="ECO:0007669"/>
    <property type="project" value="TreeGrafter"/>
</dbReference>
<evidence type="ECO:0000256" key="5">
    <source>
        <dbReference type="ARBA" id="ARBA00022800"/>
    </source>
</evidence>
<feature type="binding site" evidence="11">
    <location>
        <position position="335"/>
    </location>
    <ligand>
        <name>Mn(2+)</name>
        <dbReference type="ChEBI" id="CHEBI:29035"/>
        <label>2</label>
    </ligand>
</feature>
<feature type="active site" description="GMP-histidine intermediate" evidence="9">
    <location>
        <position position="391"/>
    </location>
</feature>
<dbReference type="Proteomes" id="UP000228921">
    <property type="component" value="Unassembled WGS sequence"/>
</dbReference>
<comment type="cofactor">
    <cofactor evidence="11">
        <name>Mn(2+)</name>
        <dbReference type="ChEBI" id="CHEBI:29035"/>
    </cofactor>
    <text evidence="11">Binds 2 manganese ions per subunit.</text>
</comment>
<dbReference type="SUPFAM" id="SSF103365">
    <property type="entry name" value="Hypothetical protein PH1602"/>
    <property type="match status" value="1"/>
</dbReference>
<name>A0A2M8P3U6_9CHLR</name>
<dbReference type="PANTHER" id="PTHR43749:SF2">
    <property type="entry name" value="RNA-SPLICING LIGASE RTCB"/>
    <property type="match status" value="1"/>
</dbReference>
<dbReference type="InterPro" id="IPR036025">
    <property type="entry name" value="RtcB-like_sf"/>
</dbReference>
<evidence type="ECO:0000313" key="12">
    <source>
        <dbReference type="EMBL" id="PJF32219.1"/>
    </source>
</evidence>
<evidence type="ECO:0000256" key="6">
    <source>
        <dbReference type="ARBA" id="ARBA00023134"/>
    </source>
</evidence>
<keyword evidence="2 12" id="KW-0436">Ligase</keyword>
<feature type="binding site" evidence="10">
    <location>
        <begin position="220"/>
        <end position="224"/>
    </location>
    <ligand>
        <name>GMP</name>
        <dbReference type="ChEBI" id="CHEBI:58115"/>
    </ligand>
</feature>
<dbReference type="GO" id="GO:0030145">
    <property type="term" value="F:manganese ion binding"/>
    <property type="evidence" value="ECO:0007669"/>
    <property type="project" value="TreeGrafter"/>
</dbReference>
<keyword evidence="7 11" id="KW-0464">Manganese</keyword>
<dbReference type="EMBL" id="PGTK01000001">
    <property type="protein sequence ID" value="PJF32219.1"/>
    <property type="molecule type" value="Genomic_DNA"/>
</dbReference>
<organism evidence="12 13">
    <name type="scientific">Candidatus Thermofonsia Clade 1 bacterium</name>
    <dbReference type="NCBI Taxonomy" id="2364210"/>
    <lineage>
        <taxon>Bacteria</taxon>
        <taxon>Bacillati</taxon>
        <taxon>Chloroflexota</taxon>
        <taxon>Candidatus Thermofontia</taxon>
        <taxon>Candidatus Thermofonsia Clade 1</taxon>
    </lineage>
</organism>
<keyword evidence="4 10" id="KW-0547">Nucleotide-binding</keyword>
<feature type="binding site" evidence="11">
    <location>
        <position position="142"/>
    </location>
    <ligand>
        <name>Mn(2+)</name>
        <dbReference type="ChEBI" id="CHEBI:29035"/>
        <label>1</label>
    </ligand>
</feature>
<dbReference type="GO" id="GO:0170057">
    <property type="term" value="F:RNA ligase (GTP) activity"/>
    <property type="evidence" value="ECO:0007669"/>
    <property type="project" value="UniProtKB-EC"/>
</dbReference>
<keyword evidence="5" id="KW-0692">RNA repair</keyword>